<evidence type="ECO:0000256" key="2">
    <source>
        <dbReference type="ARBA" id="ARBA00022692"/>
    </source>
</evidence>
<feature type="transmembrane region" description="Helical" evidence="5">
    <location>
        <begin position="279"/>
        <end position="305"/>
    </location>
</feature>
<feature type="transmembrane region" description="Helical" evidence="5">
    <location>
        <begin position="40"/>
        <end position="59"/>
    </location>
</feature>
<evidence type="ECO:0000256" key="4">
    <source>
        <dbReference type="ARBA" id="ARBA00023136"/>
    </source>
</evidence>
<dbReference type="Pfam" id="PF10324">
    <property type="entry name" value="7TM_GPCR_Srw"/>
    <property type="match status" value="1"/>
</dbReference>
<dbReference type="Proteomes" id="UP000008068">
    <property type="component" value="Unassembled WGS sequence"/>
</dbReference>
<keyword evidence="8" id="KW-1185">Reference proteome</keyword>
<evidence type="ECO:0000256" key="5">
    <source>
        <dbReference type="SAM" id="Phobius"/>
    </source>
</evidence>
<organism evidence="8">
    <name type="scientific">Caenorhabditis brenneri</name>
    <name type="common">Nematode worm</name>
    <dbReference type="NCBI Taxonomy" id="135651"/>
    <lineage>
        <taxon>Eukaryota</taxon>
        <taxon>Metazoa</taxon>
        <taxon>Ecdysozoa</taxon>
        <taxon>Nematoda</taxon>
        <taxon>Chromadorea</taxon>
        <taxon>Rhabditida</taxon>
        <taxon>Rhabditina</taxon>
        <taxon>Rhabditomorpha</taxon>
        <taxon>Rhabditoidea</taxon>
        <taxon>Rhabditidae</taxon>
        <taxon>Peloderinae</taxon>
        <taxon>Caenorhabditis</taxon>
    </lineage>
</organism>
<feature type="domain" description="G-protein coupled receptors family 1 profile" evidence="6">
    <location>
        <begin position="51"/>
        <end position="336"/>
    </location>
</feature>
<evidence type="ECO:0000259" key="6">
    <source>
        <dbReference type="PROSITE" id="PS50262"/>
    </source>
</evidence>
<keyword evidence="3 5" id="KW-1133">Transmembrane helix</keyword>
<sequence>MDDDAYWGERFFPGFSNESARFWLRVEEITDKLHTESVYLNYYIAFVGVFLSVFHLSILTKKQMMTSSTNVIMMAISICDLVTMMNLVRQFLNIKWSLMRLESKDKCWPPLNYYIILFSCILQFASTCLKRCAVWSAVLLSAVRTMVIRSPTSARSEKMCAAKFGWKSTAITFLLASIVPIGENLGTRITVQRTWTPADYCTNFPVNYTQPEYLEKSMSIYGIFNFWFIEAYVNMIIPSIILPISTIILMIELRKADARRKRLRNANSEDVKNSKTSKFVLAMTITFVVSIAPQGIFFVLINVLGNYQGFVNIFSELNGICLLSYSINSIVHFLICIFMSSQYRDTVRKTFGCTKKVKTNVIWVPSSVVHRDK</sequence>
<dbReference type="InterPro" id="IPR019427">
    <property type="entry name" value="7TM_GPCR_serpentine_rcpt_Srw"/>
</dbReference>
<feature type="transmembrane region" description="Helical" evidence="5">
    <location>
        <begin position="112"/>
        <end position="143"/>
    </location>
</feature>
<proteinExistence type="predicted"/>
<protein>
    <recommendedName>
        <fullName evidence="6">G-protein coupled receptors family 1 profile domain-containing protein</fullName>
    </recommendedName>
</protein>
<accession>G0MMV0</accession>
<dbReference type="PANTHER" id="PTHR22751">
    <property type="entry name" value="G-PROTEIN COUPLED RECEPTOR-RELATED"/>
    <property type="match status" value="1"/>
</dbReference>
<keyword evidence="4 5" id="KW-0472">Membrane</keyword>
<dbReference type="InterPro" id="IPR017452">
    <property type="entry name" value="GPCR_Rhodpsn_7TM"/>
</dbReference>
<feature type="transmembrane region" description="Helical" evidence="5">
    <location>
        <begin position="164"/>
        <end position="182"/>
    </location>
</feature>
<feature type="transmembrane region" description="Helical" evidence="5">
    <location>
        <begin position="231"/>
        <end position="253"/>
    </location>
</feature>
<evidence type="ECO:0000256" key="3">
    <source>
        <dbReference type="ARBA" id="ARBA00022989"/>
    </source>
</evidence>
<dbReference type="HOGENOM" id="CLU_043715_0_3_1"/>
<dbReference type="SUPFAM" id="SSF81321">
    <property type="entry name" value="Family A G protein-coupled receptor-like"/>
    <property type="match status" value="1"/>
</dbReference>
<evidence type="ECO:0000313" key="7">
    <source>
        <dbReference type="EMBL" id="EGT37546.1"/>
    </source>
</evidence>
<feature type="transmembrane region" description="Helical" evidence="5">
    <location>
        <begin position="71"/>
        <end position="92"/>
    </location>
</feature>
<dbReference type="EMBL" id="GL379802">
    <property type="protein sequence ID" value="EGT37546.1"/>
    <property type="molecule type" value="Genomic_DNA"/>
</dbReference>
<evidence type="ECO:0000256" key="1">
    <source>
        <dbReference type="ARBA" id="ARBA00004370"/>
    </source>
</evidence>
<keyword evidence="2 5" id="KW-0812">Transmembrane</keyword>
<gene>
    <name evidence="7" type="ORF">CAEBREN_13962</name>
</gene>
<dbReference type="OrthoDB" id="5864054at2759"/>
<dbReference type="PANTHER" id="PTHR22751:SF284">
    <property type="entry name" value="G-PROTEIN COUPLED RECEPTORS FAMILY 1 PROFILE DOMAIN-CONTAINING PROTEIN"/>
    <property type="match status" value="1"/>
</dbReference>
<dbReference type="AlphaFoldDB" id="G0MMV0"/>
<name>G0MMV0_CAEBE</name>
<dbReference type="GO" id="GO:0016020">
    <property type="term" value="C:membrane"/>
    <property type="evidence" value="ECO:0007669"/>
    <property type="project" value="UniProtKB-SubCell"/>
</dbReference>
<dbReference type="InParanoid" id="G0MMV0"/>
<comment type="subcellular location">
    <subcellularLocation>
        <location evidence="1">Membrane</location>
    </subcellularLocation>
</comment>
<dbReference type="STRING" id="135651.G0MMV0"/>
<feature type="transmembrane region" description="Helical" evidence="5">
    <location>
        <begin position="317"/>
        <end position="339"/>
    </location>
</feature>
<reference evidence="8" key="1">
    <citation type="submission" date="2011-07" db="EMBL/GenBank/DDBJ databases">
        <authorList>
            <consortium name="Caenorhabditis brenneri Sequencing and Analysis Consortium"/>
            <person name="Wilson R.K."/>
        </authorList>
    </citation>
    <scope>NUCLEOTIDE SEQUENCE [LARGE SCALE GENOMIC DNA]</scope>
    <source>
        <strain evidence="8">PB2801</strain>
    </source>
</reference>
<dbReference type="Gene3D" id="1.20.1070.10">
    <property type="entry name" value="Rhodopsin 7-helix transmembrane proteins"/>
    <property type="match status" value="1"/>
</dbReference>
<dbReference type="GO" id="GO:0008528">
    <property type="term" value="F:G protein-coupled peptide receptor activity"/>
    <property type="evidence" value="ECO:0007669"/>
    <property type="project" value="InterPro"/>
</dbReference>
<dbReference type="PROSITE" id="PS50262">
    <property type="entry name" value="G_PROTEIN_RECEP_F1_2"/>
    <property type="match status" value="1"/>
</dbReference>
<evidence type="ECO:0000313" key="8">
    <source>
        <dbReference type="Proteomes" id="UP000008068"/>
    </source>
</evidence>
<dbReference type="OMA" id="MMAISIC"/>